<evidence type="ECO:0000313" key="1">
    <source>
        <dbReference type="EMBL" id="PKZ64546.1"/>
    </source>
</evidence>
<dbReference type="AlphaFoldDB" id="A0A2I1R5Z4"/>
<reference evidence="1 2" key="1">
    <citation type="submission" date="2017-12" db="EMBL/GenBank/DDBJ databases">
        <title>Phylogenetic diversity of female urinary microbiome.</title>
        <authorList>
            <person name="Thomas-White K."/>
            <person name="Wolfe A.J."/>
        </authorList>
    </citation>
    <scope>NUCLEOTIDE SEQUENCE [LARGE SCALE GENOMIC DNA]</scope>
    <source>
        <strain evidence="1 2">UMB0777</strain>
    </source>
</reference>
<sequence>MTERFAEKHAAREYARDNGVSYRSALGAVRLRRRTDPTPFAEQVLIEAVEGCGIRHWARIDAWNGRDSAVLSDIGGEQYVLTVADLIPVVRSLIDSAAVSEPLDVDSYDADEIIQSMLFGCVIYRHQVRRRPAMVA</sequence>
<proteinExistence type="predicted"/>
<dbReference type="EMBL" id="PKJC01000013">
    <property type="protein sequence ID" value="PKZ64546.1"/>
    <property type="molecule type" value="Genomic_DNA"/>
</dbReference>
<name>A0A2I1R5Z4_9ACTN</name>
<gene>
    <name evidence="1" type="ORF">CYJ73_16765</name>
</gene>
<accession>A0A2I1R5Z4</accession>
<dbReference type="RefSeq" id="WP_101821054.1">
    <property type="nucleotide sequence ID" value="NZ_PKJC01000013.1"/>
</dbReference>
<organism evidence="1 2">
    <name type="scientific">Gordonia terrae</name>
    <dbReference type="NCBI Taxonomy" id="2055"/>
    <lineage>
        <taxon>Bacteria</taxon>
        <taxon>Bacillati</taxon>
        <taxon>Actinomycetota</taxon>
        <taxon>Actinomycetes</taxon>
        <taxon>Mycobacteriales</taxon>
        <taxon>Gordoniaceae</taxon>
        <taxon>Gordonia</taxon>
    </lineage>
</organism>
<dbReference type="Proteomes" id="UP000234662">
    <property type="component" value="Unassembled WGS sequence"/>
</dbReference>
<protein>
    <submittedName>
        <fullName evidence="1">Uncharacterized protein</fullName>
    </submittedName>
</protein>
<evidence type="ECO:0000313" key="2">
    <source>
        <dbReference type="Proteomes" id="UP000234662"/>
    </source>
</evidence>
<comment type="caution">
    <text evidence="1">The sequence shown here is derived from an EMBL/GenBank/DDBJ whole genome shotgun (WGS) entry which is preliminary data.</text>
</comment>